<evidence type="ECO:0000313" key="2">
    <source>
        <dbReference type="EMBL" id="KJA17079.1"/>
    </source>
</evidence>
<dbReference type="EMBL" id="KN817610">
    <property type="protein sequence ID" value="KJA17079.1"/>
    <property type="molecule type" value="Genomic_DNA"/>
</dbReference>
<dbReference type="Proteomes" id="UP000054270">
    <property type="component" value="Unassembled WGS sequence"/>
</dbReference>
<accession>A0A0D2NDC0</accession>
<sequence>MTHEPPAHAATERTRCTIPLRHSCAPPVRRPRALAPFSAHHSLAAPRQASTVSSQRRDTMRPPLRRLSPVPPSAPGGACSVSFPLPPAARYPHKRARARRGADKAQSSRARTDGGAHGLPAESPVPYDAQRRGGVPRARRSPLVDGAAGRAVAGYGPRCSSATYTYAGLSVDPLRPARGARRVLGYPPPMRAVAHSALYELAFFLVTMYTHARTRRSSCCAFAERGCTEARPA</sequence>
<dbReference type="AlphaFoldDB" id="A0A0D2NDC0"/>
<protein>
    <submittedName>
        <fullName evidence="2">Uncharacterized protein</fullName>
    </submittedName>
</protein>
<gene>
    <name evidence="2" type="ORF">HYPSUDRAFT_206533</name>
</gene>
<evidence type="ECO:0000313" key="3">
    <source>
        <dbReference type="Proteomes" id="UP000054270"/>
    </source>
</evidence>
<organism evidence="2 3">
    <name type="scientific">Hypholoma sublateritium (strain FD-334 SS-4)</name>
    <dbReference type="NCBI Taxonomy" id="945553"/>
    <lineage>
        <taxon>Eukaryota</taxon>
        <taxon>Fungi</taxon>
        <taxon>Dikarya</taxon>
        <taxon>Basidiomycota</taxon>
        <taxon>Agaricomycotina</taxon>
        <taxon>Agaricomycetes</taxon>
        <taxon>Agaricomycetidae</taxon>
        <taxon>Agaricales</taxon>
        <taxon>Agaricineae</taxon>
        <taxon>Strophariaceae</taxon>
        <taxon>Hypholoma</taxon>
    </lineage>
</organism>
<feature type="region of interest" description="Disordered" evidence="1">
    <location>
        <begin position="37"/>
        <end position="142"/>
    </location>
</feature>
<keyword evidence="3" id="KW-1185">Reference proteome</keyword>
<evidence type="ECO:0000256" key="1">
    <source>
        <dbReference type="SAM" id="MobiDB-lite"/>
    </source>
</evidence>
<name>A0A0D2NDC0_HYPSF</name>
<proteinExistence type="predicted"/>
<reference evidence="3" key="1">
    <citation type="submission" date="2014-04" db="EMBL/GenBank/DDBJ databases">
        <title>Evolutionary Origins and Diversification of the Mycorrhizal Mutualists.</title>
        <authorList>
            <consortium name="DOE Joint Genome Institute"/>
            <consortium name="Mycorrhizal Genomics Consortium"/>
            <person name="Kohler A."/>
            <person name="Kuo A."/>
            <person name="Nagy L.G."/>
            <person name="Floudas D."/>
            <person name="Copeland A."/>
            <person name="Barry K.W."/>
            <person name="Cichocki N."/>
            <person name="Veneault-Fourrey C."/>
            <person name="LaButti K."/>
            <person name="Lindquist E.A."/>
            <person name="Lipzen A."/>
            <person name="Lundell T."/>
            <person name="Morin E."/>
            <person name="Murat C."/>
            <person name="Riley R."/>
            <person name="Ohm R."/>
            <person name="Sun H."/>
            <person name="Tunlid A."/>
            <person name="Henrissat B."/>
            <person name="Grigoriev I.V."/>
            <person name="Hibbett D.S."/>
            <person name="Martin F."/>
        </authorList>
    </citation>
    <scope>NUCLEOTIDE SEQUENCE [LARGE SCALE GENOMIC DNA]</scope>
    <source>
        <strain evidence="3">FD-334 SS-4</strain>
    </source>
</reference>